<dbReference type="Proteomes" id="UP000479000">
    <property type="component" value="Unassembled WGS sequence"/>
</dbReference>
<proteinExistence type="predicted"/>
<evidence type="ECO:0000313" key="2">
    <source>
        <dbReference type="EMBL" id="CAB0006720.1"/>
    </source>
</evidence>
<organism evidence="2 3">
    <name type="scientific">Nesidiocoris tenuis</name>
    <dbReference type="NCBI Taxonomy" id="355587"/>
    <lineage>
        <taxon>Eukaryota</taxon>
        <taxon>Metazoa</taxon>
        <taxon>Ecdysozoa</taxon>
        <taxon>Arthropoda</taxon>
        <taxon>Hexapoda</taxon>
        <taxon>Insecta</taxon>
        <taxon>Pterygota</taxon>
        <taxon>Neoptera</taxon>
        <taxon>Paraneoptera</taxon>
        <taxon>Hemiptera</taxon>
        <taxon>Heteroptera</taxon>
        <taxon>Panheteroptera</taxon>
        <taxon>Cimicomorpha</taxon>
        <taxon>Miridae</taxon>
        <taxon>Dicyphina</taxon>
        <taxon>Nesidiocoris</taxon>
    </lineage>
</organism>
<reference evidence="2 3" key="1">
    <citation type="submission" date="2020-02" db="EMBL/GenBank/DDBJ databases">
        <authorList>
            <person name="Ferguson B K."/>
        </authorList>
    </citation>
    <scope>NUCLEOTIDE SEQUENCE [LARGE SCALE GENOMIC DNA]</scope>
</reference>
<feature type="non-terminal residue" evidence="2">
    <location>
        <position position="61"/>
    </location>
</feature>
<sequence>MEPIRSLGKPQFDYCPEEHERKINKKDPSADPSTIISKDNVKTGLWATNKSGVNTERNSTE</sequence>
<dbReference type="AlphaFoldDB" id="A0A6H5GUF0"/>
<feature type="compositionally biased region" description="Polar residues" evidence="1">
    <location>
        <begin position="46"/>
        <end position="61"/>
    </location>
</feature>
<name>A0A6H5GUF0_9HEMI</name>
<feature type="compositionally biased region" description="Basic and acidic residues" evidence="1">
    <location>
        <begin position="20"/>
        <end position="29"/>
    </location>
</feature>
<evidence type="ECO:0000313" key="3">
    <source>
        <dbReference type="Proteomes" id="UP000479000"/>
    </source>
</evidence>
<gene>
    <name evidence="2" type="ORF">NTEN_LOCUS12197</name>
</gene>
<dbReference type="EMBL" id="CADCXU010018294">
    <property type="protein sequence ID" value="CAB0006720.1"/>
    <property type="molecule type" value="Genomic_DNA"/>
</dbReference>
<accession>A0A6H5GUF0</accession>
<keyword evidence="3" id="KW-1185">Reference proteome</keyword>
<evidence type="ECO:0000256" key="1">
    <source>
        <dbReference type="SAM" id="MobiDB-lite"/>
    </source>
</evidence>
<protein>
    <submittedName>
        <fullName evidence="2">Uncharacterized protein</fullName>
    </submittedName>
</protein>
<feature type="region of interest" description="Disordered" evidence="1">
    <location>
        <begin position="20"/>
        <end position="61"/>
    </location>
</feature>